<comment type="caution">
    <text evidence="1">The sequence shown here is derived from an EMBL/GenBank/DDBJ whole genome shotgun (WGS) entry which is preliminary data.</text>
</comment>
<gene>
    <name evidence="1" type="ORF">DSO57_1039038</name>
</gene>
<keyword evidence="2" id="KW-1185">Reference proteome</keyword>
<dbReference type="EMBL" id="QTSX02007675">
    <property type="protein sequence ID" value="KAJ9048036.1"/>
    <property type="molecule type" value="Genomic_DNA"/>
</dbReference>
<sequence>MRAQDVTEYFSLFHVPSLAIGWAKMGFAVESAKSWARACFSPTEAQEWMAQGFNPKDAILWSYSKIAPELYCKLK</sequence>
<name>A0ACC2RDA0_9FUNG</name>
<reference evidence="1" key="1">
    <citation type="submission" date="2022-04" db="EMBL/GenBank/DDBJ databases">
        <title>Genome of the entomopathogenic fungus Entomophthora muscae.</title>
        <authorList>
            <person name="Elya C."/>
            <person name="Lovett B.R."/>
            <person name="Lee E."/>
            <person name="Macias A.M."/>
            <person name="Hajek A.E."/>
            <person name="De Bivort B.L."/>
            <person name="Kasson M.T."/>
            <person name="De Fine Licht H.H."/>
            <person name="Stajich J.E."/>
        </authorList>
    </citation>
    <scope>NUCLEOTIDE SEQUENCE</scope>
    <source>
        <strain evidence="1">Berkeley</strain>
    </source>
</reference>
<dbReference type="Proteomes" id="UP001165960">
    <property type="component" value="Unassembled WGS sequence"/>
</dbReference>
<evidence type="ECO:0000313" key="2">
    <source>
        <dbReference type="Proteomes" id="UP001165960"/>
    </source>
</evidence>
<evidence type="ECO:0000313" key="1">
    <source>
        <dbReference type="EMBL" id="KAJ9048036.1"/>
    </source>
</evidence>
<accession>A0ACC2RDA0</accession>
<organism evidence="1 2">
    <name type="scientific">Entomophthora muscae</name>
    <dbReference type="NCBI Taxonomy" id="34485"/>
    <lineage>
        <taxon>Eukaryota</taxon>
        <taxon>Fungi</taxon>
        <taxon>Fungi incertae sedis</taxon>
        <taxon>Zoopagomycota</taxon>
        <taxon>Entomophthoromycotina</taxon>
        <taxon>Entomophthoromycetes</taxon>
        <taxon>Entomophthorales</taxon>
        <taxon>Entomophthoraceae</taxon>
        <taxon>Entomophthora</taxon>
    </lineage>
</organism>
<proteinExistence type="predicted"/>
<protein>
    <submittedName>
        <fullName evidence="1">Uncharacterized protein</fullName>
    </submittedName>
</protein>